<sequence length="366" mass="39545">MRHLSSSLLLLALCHSLMLATLAATQPLAHQEKQMQPDNVLQELQTQLEKPPQQMPEDANTPKEPGSASPSGRKEIERLEEEGATSLLGSEQGATQVPVDRINSLSVERPVQKDADSTSEDIRLSPQDTHGPAHEGALSHGRAGDDAEAQRWARGRLMGGSRLKAAKESTNSIATVLQPDGLNGLVNYANDKATAQENSGRKHDQKKTACEQQPCGEGQLTCKGPIRGHFLCTCKAGYTLQRLEVLQPFCIKSFLSRSGSQDGSNSVQSGAFSNGHKWIIGWCLVGVCVGIVLLAALIWGAVSIYKARRSTAPKSVKEEFSSLLDDDKSSVQSVSSRKGNRRSKGARDAFVEGVDDEFEAQQHGRV</sequence>
<keyword evidence="2" id="KW-0472">Membrane</keyword>
<dbReference type="AlphaFoldDB" id="U6KJW7"/>
<feature type="region of interest" description="Disordered" evidence="1">
    <location>
        <begin position="48"/>
        <end position="73"/>
    </location>
</feature>
<evidence type="ECO:0000313" key="4">
    <source>
        <dbReference type="EMBL" id="CDJ37096.1"/>
    </source>
</evidence>
<feature type="transmembrane region" description="Helical" evidence="2">
    <location>
        <begin position="278"/>
        <end position="305"/>
    </location>
</feature>
<reference evidence="4" key="2">
    <citation type="submission" date="2013-10" db="EMBL/GenBank/DDBJ databases">
        <authorList>
            <person name="Aslett M."/>
        </authorList>
    </citation>
    <scope>NUCLEOTIDE SEQUENCE [LARGE SCALE GENOMIC DNA]</scope>
    <source>
        <strain evidence="4">Houghton</strain>
    </source>
</reference>
<dbReference type="Gene3D" id="2.10.25.10">
    <property type="entry name" value="Laminin"/>
    <property type="match status" value="1"/>
</dbReference>
<keyword evidence="2" id="KW-1133">Transmembrane helix</keyword>
<dbReference type="OrthoDB" id="348914at2759"/>
<evidence type="ECO:0008006" key="6">
    <source>
        <dbReference type="Google" id="ProtNLM"/>
    </source>
</evidence>
<gene>
    <name evidence="4" type="ORF">ETH_00005445</name>
</gene>
<keyword evidence="3" id="KW-0732">Signal</keyword>
<keyword evidence="2" id="KW-0812">Transmembrane</keyword>
<dbReference type="CDD" id="cd00054">
    <property type="entry name" value="EGF_CA"/>
    <property type="match status" value="1"/>
</dbReference>
<evidence type="ECO:0000256" key="3">
    <source>
        <dbReference type="SAM" id="SignalP"/>
    </source>
</evidence>
<evidence type="ECO:0000256" key="1">
    <source>
        <dbReference type="SAM" id="MobiDB-lite"/>
    </source>
</evidence>
<organism evidence="4 5">
    <name type="scientific">Eimeria tenella</name>
    <name type="common">Coccidian parasite</name>
    <dbReference type="NCBI Taxonomy" id="5802"/>
    <lineage>
        <taxon>Eukaryota</taxon>
        <taxon>Sar</taxon>
        <taxon>Alveolata</taxon>
        <taxon>Apicomplexa</taxon>
        <taxon>Conoidasida</taxon>
        <taxon>Coccidia</taxon>
        <taxon>Eucoccidiorida</taxon>
        <taxon>Eimeriorina</taxon>
        <taxon>Eimeriidae</taxon>
        <taxon>Eimeria</taxon>
    </lineage>
</organism>
<dbReference type="RefSeq" id="XP_013227934.1">
    <property type="nucleotide sequence ID" value="XM_013372480.1"/>
</dbReference>
<feature type="chain" id="PRO_5004673493" description="EGF-like domain-containing protein" evidence="3">
    <location>
        <begin position="26"/>
        <end position="366"/>
    </location>
</feature>
<proteinExistence type="predicted"/>
<feature type="region of interest" description="Disordered" evidence="1">
    <location>
        <begin position="323"/>
        <end position="348"/>
    </location>
</feature>
<name>U6KJW7_EIMTE</name>
<dbReference type="VEuPathDB" id="ToxoDB:ETH_00005445"/>
<dbReference type="Proteomes" id="UP000030747">
    <property type="component" value="Unassembled WGS sequence"/>
</dbReference>
<dbReference type="GeneID" id="25250297"/>
<protein>
    <recommendedName>
        <fullName evidence="6">EGF-like domain-containing protein</fullName>
    </recommendedName>
</protein>
<feature type="compositionally biased region" description="Basic and acidic residues" evidence="1">
    <location>
        <begin position="110"/>
        <end position="123"/>
    </location>
</feature>
<evidence type="ECO:0000256" key="2">
    <source>
        <dbReference type="SAM" id="Phobius"/>
    </source>
</evidence>
<feature type="signal peptide" evidence="3">
    <location>
        <begin position="1"/>
        <end position="25"/>
    </location>
</feature>
<dbReference type="EMBL" id="HG673746">
    <property type="protein sequence ID" value="CDJ37096.1"/>
    <property type="molecule type" value="Genomic_DNA"/>
</dbReference>
<reference evidence="4" key="1">
    <citation type="submission" date="2013-10" db="EMBL/GenBank/DDBJ databases">
        <title>Genomic analysis of the causative agents of coccidiosis in chickens.</title>
        <authorList>
            <person name="Reid A.J."/>
            <person name="Blake D."/>
            <person name="Billington K."/>
            <person name="Browne H."/>
            <person name="Dunn M."/>
            <person name="Hung S."/>
            <person name="Kawahara F."/>
            <person name="Miranda-Saavedra D."/>
            <person name="Mourier T."/>
            <person name="Nagra H."/>
            <person name="Otto T.D."/>
            <person name="Rawlings N."/>
            <person name="Sanchez A."/>
            <person name="Sanders M."/>
            <person name="Subramaniam C."/>
            <person name="Tay Y."/>
            <person name="Dear P."/>
            <person name="Doerig C."/>
            <person name="Gruber A."/>
            <person name="Parkinson J."/>
            <person name="Shirley M."/>
            <person name="Wan K.L."/>
            <person name="Berriman M."/>
            <person name="Tomley F."/>
            <person name="Pain A."/>
        </authorList>
    </citation>
    <scope>NUCLEOTIDE SEQUENCE [LARGE SCALE GENOMIC DNA]</scope>
    <source>
        <strain evidence="4">Houghton</strain>
    </source>
</reference>
<feature type="region of interest" description="Disordered" evidence="1">
    <location>
        <begin position="85"/>
        <end position="148"/>
    </location>
</feature>
<keyword evidence="5" id="KW-1185">Reference proteome</keyword>
<evidence type="ECO:0000313" key="5">
    <source>
        <dbReference type="Proteomes" id="UP000030747"/>
    </source>
</evidence>
<accession>U6KJW7</accession>
<dbReference type="VEuPathDB" id="ToxoDB:ETH2_0800800"/>